<comment type="catalytic activity">
    <reaction evidence="6 7 8">
        <text>tRNA(Lys) + L-lysine + ATP = L-lysyl-tRNA(Lys) + AMP + diphosphate</text>
        <dbReference type="Rhea" id="RHEA:20792"/>
        <dbReference type="Rhea" id="RHEA-COMP:9696"/>
        <dbReference type="Rhea" id="RHEA-COMP:9697"/>
        <dbReference type="ChEBI" id="CHEBI:30616"/>
        <dbReference type="ChEBI" id="CHEBI:32551"/>
        <dbReference type="ChEBI" id="CHEBI:33019"/>
        <dbReference type="ChEBI" id="CHEBI:78442"/>
        <dbReference type="ChEBI" id="CHEBI:78529"/>
        <dbReference type="ChEBI" id="CHEBI:456215"/>
        <dbReference type="EC" id="6.1.1.6"/>
    </reaction>
</comment>
<dbReference type="AlphaFoldDB" id="A0A0G0ZDZ9"/>
<evidence type="ECO:0000256" key="5">
    <source>
        <dbReference type="ARBA" id="ARBA00023146"/>
    </source>
</evidence>
<dbReference type="InterPro" id="IPR044136">
    <property type="entry name" value="Lys-tRNA-ligase_II_N"/>
</dbReference>
<dbReference type="NCBIfam" id="TIGR00499">
    <property type="entry name" value="lysS_bact"/>
    <property type="match status" value="1"/>
</dbReference>
<feature type="binding site" evidence="7">
    <location>
        <position position="404"/>
    </location>
    <ligand>
        <name>Mg(2+)</name>
        <dbReference type="ChEBI" id="CHEBI:18420"/>
        <label>2</label>
    </ligand>
</feature>
<name>A0A0G0ZDZ9_9BACT</name>
<keyword evidence="1 7" id="KW-0436">Ligase</keyword>
<dbReference type="GO" id="GO:0000049">
    <property type="term" value="F:tRNA binding"/>
    <property type="evidence" value="ECO:0007669"/>
    <property type="project" value="TreeGrafter"/>
</dbReference>
<keyword evidence="7 8" id="KW-0460">Magnesium</keyword>
<dbReference type="InterPro" id="IPR006195">
    <property type="entry name" value="aa-tRNA-synth_II"/>
</dbReference>
<evidence type="ECO:0000313" key="10">
    <source>
        <dbReference type="EMBL" id="KKS46950.1"/>
    </source>
</evidence>
<dbReference type="Pfam" id="PF00152">
    <property type="entry name" value="tRNA-synt_2"/>
    <property type="match status" value="1"/>
</dbReference>
<dbReference type="InterPro" id="IPR012340">
    <property type="entry name" value="NA-bd_OB-fold"/>
</dbReference>
<comment type="similarity">
    <text evidence="7">Belongs to the class-II aminoacyl-tRNA synthetase family.</text>
</comment>
<feature type="domain" description="Aminoacyl-transfer RNA synthetases class-II family profile" evidence="9">
    <location>
        <begin position="165"/>
        <end position="485"/>
    </location>
</feature>
<evidence type="ECO:0000256" key="2">
    <source>
        <dbReference type="ARBA" id="ARBA00022723"/>
    </source>
</evidence>
<sequence>MATIDELRKTRIKKLEELRKRGVNPYPASIIRRESLLQAKKMDGEEVAVAGRLMTIRGQGKISFADIFDGSVKMQIVFKSDALNKKTADLLSFLDIGDFVAVQGKVGKTQAGEISVFASDFQIITKTLHPLPDKWYGLKDIEERYRKRYLDMLLNPEVRKRLEARSLIVRAIRNFLDKKDYFEVETPTLQPVYGGGFARPFTTHHNSLEADFYLRISDEMYLKRLIVGGIEKVYEITKVFRNEGFDRDHNPEFTMFEAQIAYQDYRYGMDIIEEIIEYSAQKVFGKTSFTYQGIEMDVKRPWLRCTMVEAIRKFAGLDPLKWKTLSEAKKIIKTQQIAPLKLAILDKISTLGEAIAFVFEEMVEEHLVQPTIVYDYPIEVSPLAKKCDDPRFTQRFEMFAFGSELGNNYSELNDPVDLTKRFIEEKKREEAGFEEAHQTDYDYLEAIEHGFPPTCGIAIGIDRLVMLFTDSKNIKEVIAFPTLRPELAPKIKLPEKKKSVKKQKLDFTRKEAWELLNQNMKNQNLIRHCLSVEAVMRALAEHFGKDQELWGLAGLLHDGDYEKTKDEPKQHTVVMARWLKEKGVENSELLEAILSHNFSHTGENPPKNNLEWSLYCCDELTGLIVAVALVKDKKLASVSVESVMKKFPIAHFAAGVNRDQIKMCREKLGIELSDFIGIALKSMQAIGKDLGL</sequence>
<organism evidence="10 11">
    <name type="scientific">Candidatus Gottesmanbacteria bacterium GW2011_GWA2_42_18</name>
    <dbReference type="NCBI Taxonomy" id="1618442"/>
    <lineage>
        <taxon>Bacteria</taxon>
        <taxon>Candidatus Gottesmaniibacteriota</taxon>
    </lineage>
</organism>
<dbReference type="HAMAP" id="MF_00252">
    <property type="entry name" value="Lys_tRNA_synth_class2"/>
    <property type="match status" value="1"/>
</dbReference>
<dbReference type="CDD" id="cd00077">
    <property type="entry name" value="HDc"/>
    <property type="match status" value="1"/>
</dbReference>
<evidence type="ECO:0000256" key="8">
    <source>
        <dbReference type="RuleBase" id="RU000336"/>
    </source>
</evidence>
<keyword evidence="3 7" id="KW-0547">Nucleotide-binding</keyword>
<dbReference type="Gene3D" id="3.30.930.10">
    <property type="entry name" value="Bira Bifunctional Protein, Domain 2"/>
    <property type="match status" value="1"/>
</dbReference>
<dbReference type="SUPFAM" id="SSF55681">
    <property type="entry name" value="Class II aaRS and biotin synthetases"/>
    <property type="match status" value="1"/>
</dbReference>
<proteinExistence type="inferred from homology"/>
<dbReference type="SUPFAM" id="SSF109604">
    <property type="entry name" value="HD-domain/PDEase-like"/>
    <property type="match status" value="1"/>
</dbReference>
<evidence type="ECO:0000256" key="6">
    <source>
        <dbReference type="ARBA" id="ARBA00048573"/>
    </source>
</evidence>
<dbReference type="Proteomes" id="UP000034320">
    <property type="component" value="Unassembled WGS sequence"/>
</dbReference>
<dbReference type="PANTHER" id="PTHR42918">
    <property type="entry name" value="LYSYL-TRNA SYNTHETASE"/>
    <property type="match status" value="1"/>
</dbReference>
<dbReference type="GO" id="GO:0005524">
    <property type="term" value="F:ATP binding"/>
    <property type="evidence" value="ECO:0007669"/>
    <property type="project" value="UniProtKB-UniRule"/>
</dbReference>
<dbReference type="InterPro" id="IPR002313">
    <property type="entry name" value="Lys-tRNA-ligase_II"/>
</dbReference>
<evidence type="ECO:0000256" key="4">
    <source>
        <dbReference type="ARBA" id="ARBA00022840"/>
    </source>
</evidence>
<dbReference type="Pfam" id="PF01966">
    <property type="entry name" value="HD"/>
    <property type="match status" value="1"/>
</dbReference>
<evidence type="ECO:0000313" key="11">
    <source>
        <dbReference type="Proteomes" id="UP000034320"/>
    </source>
</evidence>
<dbReference type="InterPro" id="IPR006674">
    <property type="entry name" value="HD_domain"/>
</dbReference>
<evidence type="ECO:0000256" key="1">
    <source>
        <dbReference type="ARBA" id="ARBA00022598"/>
    </source>
</evidence>
<comment type="caution">
    <text evidence="10">The sequence shown here is derived from an EMBL/GenBank/DDBJ whole genome shotgun (WGS) entry which is preliminary data.</text>
</comment>
<dbReference type="PROSITE" id="PS50862">
    <property type="entry name" value="AA_TRNA_LIGASE_II"/>
    <property type="match status" value="1"/>
</dbReference>
<accession>A0A0G0ZDZ9</accession>
<dbReference type="CDD" id="cd04322">
    <property type="entry name" value="LysRS_N"/>
    <property type="match status" value="1"/>
</dbReference>
<dbReference type="InterPro" id="IPR018149">
    <property type="entry name" value="Lys-tRNA-synth_II_C"/>
</dbReference>
<dbReference type="InterPro" id="IPR045864">
    <property type="entry name" value="aa-tRNA-synth_II/BPL/LPL"/>
</dbReference>
<dbReference type="SUPFAM" id="SSF50249">
    <property type="entry name" value="Nucleic acid-binding proteins"/>
    <property type="match status" value="1"/>
</dbReference>
<dbReference type="GO" id="GO:0005829">
    <property type="term" value="C:cytosol"/>
    <property type="evidence" value="ECO:0007669"/>
    <property type="project" value="TreeGrafter"/>
</dbReference>
<dbReference type="GO" id="GO:0000287">
    <property type="term" value="F:magnesium ion binding"/>
    <property type="evidence" value="ECO:0007669"/>
    <property type="project" value="UniProtKB-UniRule"/>
</dbReference>
<dbReference type="GO" id="GO:0004824">
    <property type="term" value="F:lysine-tRNA ligase activity"/>
    <property type="evidence" value="ECO:0007669"/>
    <property type="project" value="UniProtKB-UniRule"/>
</dbReference>
<dbReference type="InterPro" id="IPR004365">
    <property type="entry name" value="NA-bd_OB_tRNA"/>
</dbReference>
<keyword evidence="2 7" id="KW-0479">Metal-binding</keyword>
<keyword evidence="5 7" id="KW-0030">Aminoacyl-tRNA synthetase</keyword>
<dbReference type="InterPro" id="IPR006675">
    <property type="entry name" value="HDIG_dom"/>
</dbReference>
<dbReference type="InterPro" id="IPR004364">
    <property type="entry name" value="Aa-tRNA-synt_II"/>
</dbReference>
<evidence type="ECO:0000259" key="9">
    <source>
        <dbReference type="PROSITE" id="PS50862"/>
    </source>
</evidence>
<comment type="cofactor">
    <cofactor evidence="7 8">
        <name>Mg(2+)</name>
        <dbReference type="ChEBI" id="CHEBI:18420"/>
    </cofactor>
    <text evidence="7 8">Binds 3 Mg(2+) ions per subunit.</text>
</comment>
<dbReference type="PANTHER" id="PTHR42918:SF15">
    <property type="entry name" value="LYSINE--TRNA LIGASE, CHLOROPLASTIC_MITOCHONDRIAL"/>
    <property type="match status" value="1"/>
</dbReference>
<gene>
    <name evidence="7" type="primary">lysS</name>
    <name evidence="10" type="ORF">UV09_C0011G0013</name>
</gene>
<dbReference type="Gene3D" id="2.40.50.140">
    <property type="entry name" value="Nucleic acid-binding proteins"/>
    <property type="match status" value="1"/>
</dbReference>
<keyword evidence="7" id="KW-0963">Cytoplasm</keyword>
<dbReference type="EMBL" id="LCDD01000011">
    <property type="protein sequence ID" value="KKS46950.1"/>
    <property type="molecule type" value="Genomic_DNA"/>
</dbReference>
<dbReference type="InterPro" id="IPR003607">
    <property type="entry name" value="HD/PDEase_dom"/>
</dbReference>
<keyword evidence="4 7" id="KW-0067">ATP-binding</keyword>
<keyword evidence="7" id="KW-0648">Protein biosynthesis</keyword>
<dbReference type="GO" id="GO:0006430">
    <property type="term" value="P:lysyl-tRNA aminoacylation"/>
    <property type="evidence" value="ECO:0007669"/>
    <property type="project" value="UniProtKB-UniRule"/>
</dbReference>
<dbReference type="NCBIfam" id="NF001756">
    <property type="entry name" value="PRK00484.1"/>
    <property type="match status" value="1"/>
</dbReference>
<feature type="binding site" evidence="7">
    <location>
        <position position="397"/>
    </location>
    <ligand>
        <name>Mg(2+)</name>
        <dbReference type="ChEBI" id="CHEBI:18420"/>
        <label>1</label>
    </ligand>
</feature>
<feature type="binding site" evidence="7">
    <location>
        <position position="404"/>
    </location>
    <ligand>
        <name>Mg(2+)</name>
        <dbReference type="ChEBI" id="CHEBI:18420"/>
        <label>1</label>
    </ligand>
</feature>
<comment type="subcellular location">
    <subcellularLocation>
        <location evidence="7">Cytoplasm</location>
    </subcellularLocation>
</comment>
<reference evidence="10 11" key="1">
    <citation type="journal article" date="2015" name="Nature">
        <title>rRNA introns, odd ribosomes, and small enigmatic genomes across a large radiation of phyla.</title>
        <authorList>
            <person name="Brown C.T."/>
            <person name="Hug L.A."/>
            <person name="Thomas B.C."/>
            <person name="Sharon I."/>
            <person name="Castelle C.J."/>
            <person name="Singh A."/>
            <person name="Wilkins M.J."/>
            <person name="Williams K.H."/>
            <person name="Banfield J.F."/>
        </authorList>
    </citation>
    <scope>NUCLEOTIDE SEQUENCE [LARGE SCALE GENOMIC DNA]</scope>
</reference>
<dbReference type="PRINTS" id="PR00982">
    <property type="entry name" value="TRNASYNTHLYS"/>
</dbReference>
<dbReference type="Pfam" id="PF01336">
    <property type="entry name" value="tRNA_anti-codon"/>
    <property type="match status" value="1"/>
</dbReference>
<evidence type="ECO:0000256" key="3">
    <source>
        <dbReference type="ARBA" id="ARBA00022741"/>
    </source>
</evidence>
<comment type="subunit">
    <text evidence="7">Homodimer.</text>
</comment>
<dbReference type="EC" id="6.1.1.6" evidence="7"/>
<dbReference type="Gene3D" id="1.10.3210.10">
    <property type="entry name" value="Hypothetical protein af1432"/>
    <property type="match status" value="1"/>
</dbReference>
<protein>
    <recommendedName>
        <fullName evidence="7">Lysine--tRNA ligase</fullName>
        <ecNumber evidence="7">6.1.1.6</ecNumber>
    </recommendedName>
    <alternativeName>
        <fullName evidence="7">Lysyl-tRNA synthetase</fullName>
        <shortName evidence="7">LysRS</shortName>
    </alternativeName>
</protein>
<dbReference type="NCBIfam" id="TIGR00277">
    <property type="entry name" value="HDIG"/>
    <property type="match status" value="1"/>
</dbReference>
<evidence type="ECO:0000256" key="7">
    <source>
        <dbReference type="HAMAP-Rule" id="MF_00252"/>
    </source>
</evidence>
<dbReference type="PATRIC" id="fig|1618442.3.peg.513"/>